<gene>
    <name evidence="1" type="ORF">HaLaN_32763</name>
</gene>
<proteinExistence type="predicted"/>
<feature type="non-terminal residue" evidence="1">
    <location>
        <position position="1"/>
    </location>
</feature>
<keyword evidence="2" id="KW-1185">Reference proteome</keyword>
<dbReference type="AlphaFoldDB" id="A0A6A0ALL6"/>
<protein>
    <submittedName>
        <fullName evidence="1">Uncharacterized protein</fullName>
    </submittedName>
</protein>
<dbReference type="EMBL" id="BLLF01008472">
    <property type="protein sequence ID" value="GFH33395.1"/>
    <property type="molecule type" value="Genomic_DNA"/>
</dbReference>
<name>A0A6A0ALL6_HAELA</name>
<organism evidence="1 2">
    <name type="scientific">Haematococcus lacustris</name>
    <name type="common">Green alga</name>
    <name type="synonym">Haematococcus pluvialis</name>
    <dbReference type="NCBI Taxonomy" id="44745"/>
    <lineage>
        <taxon>Eukaryota</taxon>
        <taxon>Viridiplantae</taxon>
        <taxon>Chlorophyta</taxon>
        <taxon>core chlorophytes</taxon>
        <taxon>Chlorophyceae</taxon>
        <taxon>CS clade</taxon>
        <taxon>Chlamydomonadales</taxon>
        <taxon>Haematococcaceae</taxon>
        <taxon>Haematococcus</taxon>
    </lineage>
</organism>
<accession>A0A6A0ALL6</accession>
<feature type="non-terminal residue" evidence="1">
    <location>
        <position position="194"/>
    </location>
</feature>
<reference evidence="1 2" key="1">
    <citation type="submission" date="2020-02" db="EMBL/GenBank/DDBJ databases">
        <title>Draft genome sequence of Haematococcus lacustris strain NIES-144.</title>
        <authorList>
            <person name="Morimoto D."/>
            <person name="Nakagawa S."/>
            <person name="Yoshida T."/>
            <person name="Sawayama S."/>
        </authorList>
    </citation>
    <scope>NUCLEOTIDE SEQUENCE [LARGE SCALE GENOMIC DNA]</scope>
    <source>
        <strain evidence="1 2">NIES-144</strain>
    </source>
</reference>
<dbReference type="Proteomes" id="UP000485058">
    <property type="component" value="Unassembled WGS sequence"/>
</dbReference>
<evidence type="ECO:0000313" key="2">
    <source>
        <dbReference type="Proteomes" id="UP000485058"/>
    </source>
</evidence>
<sequence>MGMGLDSGAIQAVSAASGVWRADGCLQGIYRSKLTRSQVQHDSGLIQARHNTQRGNGNIKLELQHLAAATPAGTSLVAIQRHVAVTLATWDEVGGEYLHPKWAEQKMRLHGAREKVLERYFKLEEEAASMSQQQWGTRKQLVVFFGNAGIGTRGGWGAEAVLQACRKVVERANSGKPTDRVPGKVVTVDEFRTS</sequence>
<comment type="caution">
    <text evidence="1">The sequence shown here is derived from an EMBL/GenBank/DDBJ whole genome shotgun (WGS) entry which is preliminary data.</text>
</comment>
<evidence type="ECO:0000313" key="1">
    <source>
        <dbReference type="EMBL" id="GFH33395.1"/>
    </source>
</evidence>